<accession>A0A0F9B8S8</accession>
<comment type="caution">
    <text evidence="1">The sequence shown here is derived from an EMBL/GenBank/DDBJ whole genome shotgun (WGS) entry which is preliminary data.</text>
</comment>
<protein>
    <submittedName>
        <fullName evidence="1">Uncharacterized protein</fullName>
    </submittedName>
</protein>
<dbReference type="AlphaFoldDB" id="A0A0F9B8S8"/>
<proteinExistence type="predicted"/>
<reference evidence="1" key="1">
    <citation type="journal article" date="2015" name="Nature">
        <title>Complex archaea that bridge the gap between prokaryotes and eukaryotes.</title>
        <authorList>
            <person name="Spang A."/>
            <person name="Saw J.H."/>
            <person name="Jorgensen S.L."/>
            <person name="Zaremba-Niedzwiedzka K."/>
            <person name="Martijn J."/>
            <person name="Lind A.E."/>
            <person name="van Eijk R."/>
            <person name="Schleper C."/>
            <person name="Guy L."/>
            <person name="Ettema T.J."/>
        </authorList>
    </citation>
    <scope>NUCLEOTIDE SEQUENCE</scope>
</reference>
<gene>
    <name evidence="1" type="ORF">LCGC14_2756700</name>
</gene>
<organism evidence="1">
    <name type="scientific">marine sediment metagenome</name>
    <dbReference type="NCBI Taxonomy" id="412755"/>
    <lineage>
        <taxon>unclassified sequences</taxon>
        <taxon>metagenomes</taxon>
        <taxon>ecological metagenomes</taxon>
    </lineage>
</organism>
<evidence type="ECO:0000313" key="1">
    <source>
        <dbReference type="EMBL" id="KKK87094.1"/>
    </source>
</evidence>
<dbReference type="EMBL" id="LAZR01050555">
    <property type="protein sequence ID" value="KKK87094.1"/>
    <property type="molecule type" value="Genomic_DNA"/>
</dbReference>
<feature type="non-terminal residue" evidence="1">
    <location>
        <position position="31"/>
    </location>
</feature>
<name>A0A0F9B8S8_9ZZZZ</name>
<sequence length="31" mass="3418">MARQQITARVPFQPVPLFFTTATGDILIVGE</sequence>